<dbReference type="InterPro" id="IPR002999">
    <property type="entry name" value="Tudor"/>
</dbReference>
<gene>
    <name evidence="2" type="ORF">MEUPH1_LOCUS1412</name>
</gene>
<sequence>MLSSTMSMSSNYSAVSGAEAAAVFGDVSASSADAAASTTDTRASSVDAGASSADAEATFADAGATFADAEATFPDAGASSVDDNTSDDSVVDCPLQSQVVKEIVKNQVDVVVVSHLNSPSDFYVQLNANLGMLDMVNSKLERHVKSKHGSVPVGPVEIDSTIMYAVQTSANKWCRGIVLHTFNENNTDLFRVHFIDYGFMETVTADRIKSLPVTVVSIPPLAYNCAIYDLKPKYTTGWSNEAYILFNDLMSSKTGLYFIYPLDIKDLRIEVDVVWNRDIYPLSIRDAMFFLGYGSYEYYVNKQLHQELVNMITLPDNLKLEEEKRYSVILCHFISPTEFYMRIADDTAQLEEVMNALKTIYIPTAENTHKSYLLFTPQIGMAVAARYSIDGHWHRAKITSLPEERLVTVFYIDFGNSETLPWDELRVLDKNLIKTPPLVIKASLADVNPAVDGVESTKWSDNACAAFLNFSKIDYADNALIAFIHKVDGDTHKIVLYNCSSRAEICLNSKLVSQGYATTMDPISCVFKKTNIRKQVKQPVLINSRNKEVILPSDDTLSFTKLRSVTESENHSWKNKKLKFPGMPMSIVKVVSPDEIILKKMNFNTEILTEKMNKVYSDEKKNKTILGWKINDLCAILIEKYGNWYRGKIININIIKHMVTGIHNLNVYFYDLNETIDEIPIKTLHVLEEECAKLKCGILHCRLNNLVPLGASDGIWPKFSCDRLIEELKKYPTVYFSNQVNPQFNIDL</sequence>
<keyword evidence="3" id="KW-1185">Reference proteome</keyword>
<comment type="caution">
    <text evidence="2">The sequence shown here is derived from an EMBL/GenBank/DDBJ whole genome shotgun (WGS) entry which is preliminary data.</text>
</comment>
<dbReference type="SUPFAM" id="SSF63748">
    <property type="entry name" value="Tudor/PWWP/MBT"/>
    <property type="match status" value="3"/>
</dbReference>
<dbReference type="Gene3D" id="2.40.50.90">
    <property type="match status" value="2"/>
</dbReference>
<accession>A0AAV0VJB8</accession>
<dbReference type="Pfam" id="PF00567">
    <property type="entry name" value="TUDOR"/>
    <property type="match status" value="3"/>
</dbReference>
<evidence type="ECO:0000313" key="2">
    <source>
        <dbReference type="EMBL" id="CAI6344253.1"/>
    </source>
</evidence>
<dbReference type="PANTHER" id="PTHR16442">
    <property type="entry name" value="RING FINGER PROTEIN 17"/>
    <property type="match status" value="1"/>
</dbReference>
<dbReference type="FunFam" id="2.30.30.140:FF:000018">
    <property type="entry name" value="Serine/threonine-protein kinase 31"/>
    <property type="match status" value="1"/>
</dbReference>
<name>A0AAV0VJB8_9HEMI</name>
<dbReference type="PROSITE" id="PS50304">
    <property type="entry name" value="TUDOR"/>
    <property type="match status" value="1"/>
</dbReference>
<reference evidence="2 3" key="1">
    <citation type="submission" date="2023-01" db="EMBL/GenBank/DDBJ databases">
        <authorList>
            <person name="Whitehead M."/>
        </authorList>
    </citation>
    <scope>NUCLEOTIDE SEQUENCE [LARGE SCALE GENOMIC DNA]</scope>
</reference>
<dbReference type="Gene3D" id="2.30.30.140">
    <property type="match status" value="3"/>
</dbReference>
<dbReference type="InterPro" id="IPR035437">
    <property type="entry name" value="SNase_OB-fold_sf"/>
</dbReference>
<feature type="domain" description="Tudor" evidence="1">
    <location>
        <begin position="376"/>
        <end position="435"/>
    </location>
</feature>
<proteinExistence type="predicted"/>
<dbReference type="AlphaFoldDB" id="A0AAV0VJB8"/>
<dbReference type="EMBL" id="CARXXK010000001">
    <property type="protein sequence ID" value="CAI6344253.1"/>
    <property type="molecule type" value="Genomic_DNA"/>
</dbReference>
<organism evidence="2 3">
    <name type="scientific">Macrosiphum euphorbiae</name>
    <name type="common">potato aphid</name>
    <dbReference type="NCBI Taxonomy" id="13131"/>
    <lineage>
        <taxon>Eukaryota</taxon>
        <taxon>Metazoa</taxon>
        <taxon>Ecdysozoa</taxon>
        <taxon>Arthropoda</taxon>
        <taxon>Hexapoda</taxon>
        <taxon>Insecta</taxon>
        <taxon>Pterygota</taxon>
        <taxon>Neoptera</taxon>
        <taxon>Paraneoptera</taxon>
        <taxon>Hemiptera</taxon>
        <taxon>Sternorrhyncha</taxon>
        <taxon>Aphidomorpha</taxon>
        <taxon>Aphidoidea</taxon>
        <taxon>Aphididae</taxon>
        <taxon>Macrosiphini</taxon>
        <taxon>Macrosiphum</taxon>
    </lineage>
</organism>
<evidence type="ECO:0000259" key="1">
    <source>
        <dbReference type="PROSITE" id="PS50304"/>
    </source>
</evidence>
<dbReference type="PANTHER" id="PTHR16442:SF1">
    <property type="entry name" value="RING FINGER PROTEIN 17"/>
    <property type="match status" value="1"/>
</dbReference>
<dbReference type="SMART" id="SM00333">
    <property type="entry name" value="TUDOR"/>
    <property type="match status" value="3"/>
</dbReference>
<protein>
    <recommendedName>
        <fullName evidence="1">Tudor domain-containing protein</fullName>
    </recommendedName>
</protein>
<evidence type="ECO:0000313" key="3">
    <source>
        <dbReference type="Proteomes" id="UP001160148"/>
    </source>
</evidence>
<dbReference type="Proteomes" id="UP001160148">
    <property type="component" value="Unassembled WGS sequence"/>
</dbReference>
<dbReference type="GO" id="GO:0005737">
    <property type="term" value="C:cytoplasm"/>
    <property type="evidence" value="ECO:0007669"/>
    <property type="project" value="UniProtKB-ARBA"/>
</dbReference>